<evidence type="ECO:0000259" key="5">
    <source>
        <dbReference type="PROSITE" id="PS51720"/>
    </source>
</evidence>
<keyword evidence="7" id="KW-1185">Reference proteome</keyword>
<comment type="similarity">
    <text evidence="1">Belongs to the TRAFAC class TrmE-Era-EngA-EngB-Septin-like GTPase superfamily. AIG1/Toc34/Toc159-like paraseptin GTPase family. IAN subfamily.</text>
</comment>
<feature type="domain" description="AIG1-type G" evidence="5">
    <location>
        <begin position="27"/>
        <end position="229"/>
    </location>
</feature>
<feature type="compositionally biased region" description="Basic and acidic residues" evidence="4">
    <location>
        <begin position="347"/>
        <end position="356"/>
    </location>
</feature>
<keyword evidence="3" id="KW-0342">GTP-binding</keyword>
<dbReference type="CDD" id="cd01852">
    <property type="entry name" value="AIG1"/>
    <property type="match status" value="1"/>
</dbReference>
<dbReference type="SUPFAM" id="SSF52540">
    <property type="entry name" value="P-loop containing nucleoside triphosphate hydrolases"/>
    <property type="match status" value="2"/>
</dbReference>
<evidence type="ECO:0000256" key="3">
    <source>
        <dbReference type="ARBA" id="ARBA00023134"/>
    </source>
</evidence>
<dbReference type="InterPro" id="IPR045058">
    <property type="entry name" value="GIMA/IAN/Toc"/>
</dbReference>
<dbReference type="PANTHER" id="PTHR10903">
    <property type="entry name" value="GTPASE, IMAP FAMILY MEMBER-RELATED"/>
    <property type="match status" value="1"/>
</dbReference>
<feature type="compositionally biased region" description="Basic residues" evidence="4">
    <location>
        <begin position="407"/>
        <end position="418"/>
    </location>
</feature>
<dbReference type="FunFam" id="3.40.50.300:FF:002274">
    <property type="entry name" value="Si:dkeyp-69e1.8"/>
    <property type="match status" value="1"/>
</dbReference>
<dbReference type="InterPro" id="IPR027417">
    <property type="entry name" value="P-loop_NTPase"/>
</dbReference>
<evidence type="ECO:0000313" key="6">
    <source>
        <dbReference type="Ensembl" id="ENSDCDP00010030100.1"/>
    </source>
</evidence>
<name>A0AAY4CA81_9TELE</name>
<dbReference type="GO" id="GO:0005525">
    <property type="term" value="F:GTP binding"/>
    <property type="evidence" value="ECO:0007669"/>
    <property type="project" value="UniProtKB-KW"/>
</dbReference>
<proteinExistence type="inferred from homology"/>
<dbReference type="Proteomes" id="UP000694580">
    <property type="component" value="Unplaced"/>
</dbReference>
<evidence type="ECO:0000256" key="2">
    <source>
        <dbReference type="ARBA" id="ARBA00022741"/>
    </source>
</evidence>
<feature type="region of interest" description="Disordered" evidence="4">
    <location>
        <begin position="1"/>
        <end position="24"/>
    </location>
</feature>
<evidence type="ECO:0000313" key="7">
    <source>
        <dbReference type="Proteomes" id="UP000694580"/>
    </source>
</evidence>
<accession>A0AAY4CA81</accession>
<feature type="region of interest" description="Disordered" evidence="4">
    <location>
        <begin position="335"/>
        <end position="418"/>
    </location>
</feature>
<reference evidence="6" key="2">
    <citation type="submission" date="2025-09" db="UniProtKB">
        <authorList>
            <consortium name="Ensembl"/>
        </authorList>
    </citation>
    <scope>IDENTIFICATION</scope>
</reference>
<dbReference type="Gene3D" id="3.40.50.300">
    <property type="entry name" value="P-loop containing nucleotide triphosphate hydrolases"/>
    <property type="match status" value="2"/>
</dbReference>
<feature type="compositionally biased region" description="Basic and acidic residues" evidence="4">
    <location>
        <begin position="8"/>
        <end position="24"/>
    </location>
</feature>
<reference evidence="6" key="1">
    <citation type="submission" date="2025-08" db="UniProtKB">
        <authorList>
            <consortium name="Ensembl"/>
        </authorList>
    </citation>
    <scope>IDENTIFICATION</scope>
</reference>
<dbReference type="GeneTree" id="ENSGT00940000162556"/>
<gene>
    <name evidence="6" type="primary">DCLK3</name>
</gene>
<sequence>MMSGVMKAENERSHRSERSEVRLERSPPDLRIVLLGRKGAGKSAAGSTILGAAGGLDSSRSTEECVKRKADVAGWRVTVVDTPGWEWYYSANGTPAWVSRETARSVLMCPPGPHAILIVLRSSTSVTEDHHRQIEEHVGMLGEGAWHHVMLLFTRGDEMGATSLEQRIRNGSGALRKLLQKCGNRYHVIESRRKVDDGTQVKDLLGKLERMVEMLGGRHYETVPVLLGLEVDKRRRARDRRKKQRQMETQTQRSSIRGLLTCDLSEDLDERQPVSRCPRRLPELRLLLLGERETGKSSAANTILGGAPVFPTGRATEECARQQAEVSGRQVTVVDVPGWEGGPEGQTPERVKRGDLGQRLALPTRPTCHPSDPPSGRGHQRRGDGPPAGTSETPGRGGMEAHVAPAHARRQTSTRGHR</sequence>
<dbReference type="Ensembl" id="ENSDCDT00010037417.1">
    <property type="protein sequence ID" value="ENSDCDP00010030100.1"/>
    <property type="gene ID" value="ENSDCDG00010019342.1"/>
</dbReference>
<dbReference type="PANTHER" id="PTHR10903:SF148">
    <property type="entry name" value="LEUCINE-RICH REPEAT-CONTAINING PROTEIN DDB_G0290503"/>
    <property type="match status" value="1"/>
</dbReference>
<dbReference type="InterPro" id="IPR006703">
    <property type="entry name" value="G_AIG1"/>
</dbReference>
<keyword evidence="2" id="KW-0547">Nucleotide-binding</keyword>
<dbReference type="AlphaFoldDB" id="A0AAY4CA81"/>
<evidence type="ECO:0000256" key="4">
    <source>
        <dbReference type="SAM" id="MobiDB-lite"/>
    </source>
</evidence>
<protein>
    <recommendedName>
        <fullName evidence="5">AIG1-type G domain-containing protein</fullName>
    </recommendedName>
</protein>
<evidence type="ECO:0000256" key="1">
    <source>
        <dbReference type="ARBA" id="ARBA00008535"/>
    </source>
</evidence>
<dbReference type="Pfam" id="PF04548">
    <property type="entry name" value="AIG1"/>
    <property type="match status" value="2"/>
</dbReference>
<dbReference type="PROSITE" id="PS51720">
    <property type="entry name" value="G_AIG1"/>
    <property type="match status" value="1"/>
</dbReference>
<organism evidence="6 7">
    <name type="scientific">Denticeps clupeoides</name>
    <name type="common">denticle herring</name>
    <dbReference type="NCBI Taxonomy" id="299321"/>
    <lineage>
        <taxon>Eukaryota</taxon>
        <taxon>Metazoa</taxon>
        <taxon>Chordata</taxon>
        <taxon>Craniata</taxon>
        <taxon>Vertebrata</taxon>
        <taxon>Euteleostomi</taxon>
        <taxon>Actinopterygii</taxon>
        <taxon>Neopterygii</taxon>
        <taxon>Teleostei</taxon>
        <taxon>Clupei</taxon>
        <taxon>Clupeiformes</taxon>
        <taxon>Denticipitoidei</taxon>
        <taxon>Denticipitidae</taxon>
        <taxon>Denticeps</taxon>
    </lineage>
</organism>